<evidence type="ECO:0000256" key="1">
    <source>
        <dbReference type="ARBA" id="ARBA00008315"/>
    </source>
</evidence>
<dbReference type="OrthoDB" id="2163395at2759"/>
<proteinExistence type="inferred from homology"/>
<dbReference type="PANTHER" id="PTHR33768">
    <property type="entry name" value="MIP11318P"/>
    <property type="match status" value="1"/>
</dbReference>
<keyword evidence="3" id="KW-1185">Reference proteome</keyword>
<comment type="similarity">
    <text evidence="1">Belongs to the CFAP97 family.</text>
</comment>
<gene>
    <name evidence="2" type="ORF">CINCED_3A024517</name>
</gene>
<dbReference type="Pfam" id="PF13879">
    <property type="entry name" value="Hmw_CFAP97"/>
    <property type="match status" value="1"/>
</dbReference>
<accession>A0A5E4M178</accession>
<dbReference type="AlphaFoldDB" id="A0A5E4M178"/>
<dbReference type="InterPro" id="IPR038792">
    <property type="entry name" value="CFAP97D1/2"/>
</dbReference>
<dbReference type="InterPro" id="IPR029488">
    <property type="entry name" value="Hmw/CFAP97"/>
</dbReference>
<dbReference type="PANTHER" id="PTHR33768:SF3">
    <property type="entry name" value="MIP11318P"/>
    <property type="match status" value="1"/>
</dbReference>
<evidence type="ECO:0000313" key="3">
    <source>
        <dbReference type="Proteomes" id="UP000325440"/>
    </source>
</evidence>
<sequence length="255" mass="30215">MLTRKEQLFVKPFQRRLYRIHKMKVKSATARIDTTPPREYHHIITKKKKSQMEQERCSQILINNSILWQHLCEIMKTKRVDDRWDYEQPKFFHRIKLFKKNENKLIIHIEEPVNYENMENIKNKRCYACNPNLSISKVHIPEEKIPWNPPKKNVSKQIRKNSSVHSNKDIKSVKCQKSEETSISKKQVDNKLNVNNITIETNNYLNYIEINEGSLDVVIKFPSGSKVAMINGKTKNVLQLNNLQCTQCLSYNTKF</sequence>
<protein>
    <submittedName>
        <fullName evidence="2">Hemingway/KIAA1430</fullName>
    </submittedName>
</protein>
<reference evidence="2 3" key="1">
    <citation type="submission" date="2019-08" db="EMBL/GenBank/DDBJ databases">
        <authorList>
            <person name="Alioto T."/>
            <person name="Alioto T."/>
            <person name="Gomez Garrido J."/>
        </authorList>
    </citation>
    <scope>NUCLEOTIDE SEQUENCE [LARGE SCALE GENOMIC DNA]</scope>
</reference>
<dbReference type="Proteomes" id="UP000325440">
    <property type="component" value="Unassembled WGS sequence"/>
</dbReference>
<name>A0A5E4M178_9HEMI</name>
<organism evidence="2 3">
    <name type="scientific">Cinara cedri</name>
    <dbReference type="NCBI Taxonomy" id="506608"/>
    <lineage>
        <taxon>Eukaryota</taxon>
        <taxon>Metazoa</taxon>
        <taxon>Ecdysozoa</taxon>
        <taxon>Arthropoda</taxon>
        <taxon>Hexapoda</taxon>
        <taxon>Insecta</taxon>
        <taxon>Pterygota</taxon>
        <taxon>Neoptera</taxon>
        <taxon>Paraneoptera</taxon>
        <taxon>Hemiptera</taxon>
        <taxon>Sternorrhyncha</taxon>
        <taxon>Aphidomorpha</taxon>
        <taxon>Aphidoidea</taxon>
        <taxon>Aphididae</taxon>
        <taxon>Lachninae</taxon>
        <taxon>Cinara</taxon>
    </lineage>
</organism>
<dbReference type="EMBL" id="CABPRJ010000011">
    <property type="protein sequence ID" value="VVC25333.1"/>
    <property type="molecule type" value="Genomic_DNA"/>
</dbReference>
<evidence type="ECO:0000313" key="2">
    <source>
        <dbReference type="EMBL" id="VVC25333.1"/>
    </source>
</evidence>